<proteinExistence type="predicted"/>
<reference evidence="2 3" key="1">
    <citation type="journal article" date="2022" name="G3 (Bethesda)">
        <title>Whole-genome sequence and methylome profiling of the almond [Prunus dulcis (Mill.) D.A. Webb] cultivar 'Nonpareil'.</title>
        <authorList>
            <person name="D'Amico-Willman K.M."/>
            <person name="Ouma W.Z."/>
            <person name="Meulia T."/>
            <person name="Sideli G.M."/>
            <person name="Gradziel T.M."/>
            <person name="Fresnedo-Ramirez J."/>
        </authorList>
    </citation>
    <scope>NUCLEOTIDE SEQUENCE [LARGE SCALE GENOMIC DNA]</scope>
    <source>
        <strain evidence="2">Clone GOH B32 T37-40</strain>
    </source>
</reference>
<dbReference type="Proteomes" id="UP001054821">
    <property type="component" value="Chromosome 1"/>
</dbReference>
<evidence type="ECO:0000256" key="1">
    <source>
        <dbReference type="SAM" id="Phobius"/>
    </source>
</evidence>
<organism evidence="2 3">
    <name type="scientific">Prunus dulcis</name>
    <name type="common">Almond</name>
    <name type="synonym">Amygdalus dulcis</name>
    <dbReference type="NCBI Taxonomy" id="3755"/>
    <lineage>
        <taxon>Eukaryota</taxon>
        <taxon>Viridiplantae</taxon>
        <taxon>Streptophyta</taxon>
        <taxon>Embryophyta</taxon>
        <taxon>Tracheophyta</taxon>
        <taxon>Spermatophyta</taxon>
        <taxon>Magnoliopsida</taxon>
        <taxon>eudicotyledons</taxon>
        <taxon>Gunneridae</taxon>
        <taxon>Pentapetalae</taxon>
        <taxon>rosids</taxon>
        <taxon>fabids</taxon>
        <taxon>Rosales</taxon>
        <taxon>Rosaceae</taxon>
        <taxon>Amygdaloideae</taxon>
        <taxon>Amygdaleae</taxon>
        <taxon>Prunus</taxon>
    </lineage>
</organism>
<keyword evidence="3" id="KW-1185">Reference proteome</keyword>
<dbReference type="EMBL" id="JAJFAZ020000001">
    <property type="protein sequence ID" value="KAI5356374.1"/>
    <property type="molecule type" value="Genomic_DNA"/>
</dbReference>
<protein>
    <submittedName>
        <fullName evidence="2">Uncharacterized protein</fullName>
    </submittedName>
</protein>
<feature type="transmembrane region" description="Helical" evidence="1">
    <location>
        <begin position="6"/>
        <end position="23"/>
    </location>
</feature>
<evidence type="ECO:0000313" key="2">
    <source>
        <dbReference type="EMBL" id="KAI5356374.1"/>
    </source>
</evidence>
<keyword evidence="1" id="KW-0812">Transmembrane</keyword>
<comment type="caution">
    <text evidence="2">The sequence shown here is derived from an EMBL/GenBank/DDBJ whole genome shotgun (WGS) entry which is preliminary data.</text>
</comment>
<keyword evidence="1" id="KW-0472">Membrane</keyword>
<dbReference type="AlphaFoldDB" id="A0AAD5F7V2"/>
<accession>A0AAD5F7V2</accession>
<keyword evidence="1" id="KW-1133">Transmembrane helix</keyword>
<name>A0AAD5F7V2_PRUDU</name>
<evidence type="ECO:0000313" key="3">
    <source>
        <dbReference type="Proteomes" id="UP001054821"/>
    </source>
</evidence>
<sequence length="160" mass="17580">MSPVTSAVLAGFHVVAIAVCWVFDRRKGVGWVEVEERKLCKKRHLKWRSDGEVLAVQWAPLNSVGSMQYLDPYLDPNLGFPKFWVLHFLELGEVLGNILGLGHWVGDGLRDGNQTKGVGVGVKALDDHVAHGVDVDACRVMGVGLREPNDDRDVVGDVVK</sequence>
<gene>
    <name evidence="2" type="ORF">L3X38_009269</name>
</gene>